<evidence type="ECO:0000313" key="1">
    <source>
        <dbReference type="EnsemblPlants" id="TuG1812G0700002671.01.T01"/>
    </source>
</evidence>
<reference evidence="1" key="3">
    <citation type="submission" date="2022-06" db="UniProtKB">
        <authorList>
            <consortium name="EnsemblPlants"/>
        </authorList>
    </citation>
    <scope>IDENTIFICATION</scope>
</reference>
<sequence length="61" mass="7099">MDLQFRHDHRSASDGSPRLFYRRTHPQADLCMDWHSQVSTPALLNHKFTNKCQHALCTGFS</sequence>
<organism evidence="1 2">
    <name type="scientific">Triticum urartu</name>
    <name type="common">Red wild einkorn</name>
    <name type="synonym">Crithodium urartu</name>
    <dbReference type="NCBI Taxonomy" id="4572"/>
    <lineage>
        <taxon>Eukaryota</taxon>
        <taxon>Viridiplantae</taxon>
        <taxon>Streptophyta</taxon>
        <taxon>Embryophyta</taxon>
        <taxon>Tracheophyta</taxon>
        <taxon>Spermatophyta</taxon>
        <taxon>Magnoliopsida</taxon>
        <taxon>Liliopsida</taxon>
        <taxon>Poales</taxon>
        <taxon>Poaceae</taxon>
        <taxon>BOP clade</taxon>
        <taxon>Pooideae</taxon>
        <taxon>Triticodae</taxon>
        <taxon>Triticeae</taxon>
        <taxon>Triticinae</taxon>
        <taxon>Triticum</taxon>
    </lineage>
</organism>
<reference evidence="1" key="2">
    <citation type="submission" date="2018-03" db="EMBL/GenBank/DDBJ databases">
        <title>The Triticum urartu genome reveals the dynamic nature of wheat genome evolution.</title>
        <authorList>
            <person name="Ling H."/>
            <person name="Ma B."/>
            <person name="Shi X."/>
            <person name="Liu H."/>
            <person name="Dong L."/>
            <person name="Sun H."/>
            <person name="Cao Y."/>
            <person name="Gao Q."/>
            <person name="Zheng S."/>
            <person name="Li Y."/>
            <person name="Yu Y."/>
            <person name="Du H."/>
            <person name="Qi M."/>
            <person name="Li Y."/>
            <person name="Yu H."/>
            <person name="Cui Y."/>
            <person name="Wang N."/>
            <person name="Chen C."/>
            <person name="Wu H."/>
            <person name="Zhao Y."/>
            <person name="Zhang J."/>
            <person name="Li Y."/>
            <person name="Zhou W."/>
            <person name="Zhang B."/>
            <person name="Hu W."/>
            <person name="Eijk M."/>
            <person name="Tang J."/>
            <person name="Witsenboer H."/>
            <person name="Zhao S."/>
            <person name="Li Z."/>
            <person name="Zhang A."/>
            <person name="Wang D."/>
            <person name="Liang C."/>
        </authorList>
    </citation>
    <scope>NUCLEOTIDE SEQUENCE [LARGE SCALE GENOMIC DNA]</scope>
    <source>
        <strain evidence="1">cv. G1812</strain>
    </source>
</reference>
<dbReference type="Gramene" id="TuG1812G0700002671.01.T01">
    <property type="protein sequence ID" value="TuG1812G0700002671.01.T01"/>
    <property type="gene ID" value="TuG1812G0700002671.01"/>
</dbReference>
<dbReference type="Proteomes" id="UP000015106">
    <property type="component" value="Chromosome 7"/>
</dbReference>
<reference evidence="2" key="1">
    <citation type="journal article" date="2013" name="Nature">
        <title>Draft genome of the wheat A-genome progenitor Triticum urartu.</title>
        <authorList>
            <person name="Ling H.Q."/>
            <person name="Zhao S."/>
            <person name="Liu D."/>
            <person name="Wang J."/>
            <person name="Sun H."/>
            <person name="Zhang C."/>
            <person name="Fan H."/>
            <person name="Li D."/>
            <person name="Dong L."/>
            <person name="Tao Y."/>
            <person name="Gao C."/>
            <person name="Wu H."/>
            <person name="Li Y."/>
            <person name="Cui Y."/>
            <person name="Guo X."/>
            <person name="Zheng S."/>
            <person name="Wang B."/>
            <person name="Yu K."/>
            <person name="Liang Q."/>
            <person name="Yang W."/>
            <person name="Lou X."/>
            <person name="Chen J."/>
            <person name="Feng M."/>
            <person name="Jian J."/>
            <person name="Zhang X."/>
            <person name="Luo G."/>
            <person name="Jiang Y."/>
            <person name="Liu J."/>
            <person name="Wang Z."/>
            <person name="Sha Y."/>
            <person name="Zhang B."/>
            <person name="Wu H."/>
            <person name="Tang D."/>
            <person name="Shen Q."/>
            <person name="Xue P."/>
            <person name="Zou S."/>
            <person name="Wang X."/>
            <person name="Liu X."/>
            <person name="Wang F."/>
            <person name="Yang Y."/>
            <person name="An X."/>
            <person name="Dong Z."/>
            <person name="Zhang K."/>
            <person name="Zhang X."/>
            <person name="Luo M.C."/>
            <person name="Dvorak J."/>
            <person name="Tong Y."/>
            <person name="Wang J."/>
            <person name="Yang H."/>
            <person name="Li Z."/>
            <person name="Wang D."/>
            <person name="Zhang A."/>
            <person name="Wang J."/>
        </authorList>
    </citation>
    <scope>NUCLEOTIDE SEQUENCE</scope>
    <source>
        <strain evidence="2">cv. G1812</strain>
    </source>
</reference>
<name>A0A8R7R3V8_TRIUA</name>
<proteinExistence type="predicted"/>
<accession>A0A8R7R3V8</accession>
<protein>
    <submittedName>
        <fullName evidence="1">Uncharacterized protein</fullName>
    </submittedName>
</protein>
<evidence type="ECO:0000313" key="2">
    <source>
        <dbReference type="Proteomes" id="UP000015106"/>
    </source>
</evidence>
<keyword evidence="2" id="KW-1185">Reference proteome</keyword>
<dbReference type="AlphaFoldDB" id="A0A8R7R3V8"/>
<dbReference type="EnsemblPlants" id="TuG1812G0700002671.01.T01">
    <property type="protein sequence ID" value="TuG1812G0700002671.01.T01"/>
    <property type="gene ID" value="TuG1812G0700002671.01"/>
</dbReference>